<evidence type="ECO:0000313" key="3">
    <source>
        <dbReference type="Proteomes" id="UP000299102"/>
    </source>
</evidence>
<dbReference type="SMART" id="SM00333">
    <property type="entry name" value="TUDOR"/>
    <property type="match status" value="1"/>
</dbReference>
<dbReference type="EMBL" id="BGZK01000470">
    <property type="protein sequence ID" value="GBP45727.1"/>
    <property type="molecule type" value="Genomic_DNA"/>
</dbReference>
<dbReference type="PROSITE" id="PS50304">
    <property type="entry name" value="TUDOR"/>
    <property type="match status" value="1"/>
</dbReference>
<dbReference type="PANTHER" id="PTHR22948:SF77">
    <property type="entry name" value="SERINE_THREONINE-PROTEIN KINASE 31-LIKE ISOFORM X1"/>
    <property type="match status" value="1"/>
</dbReference>
<organism evidence="2 3">
    <name type="scientific">Eumeta variegata</name>
    <name type="common">Bagworm moth</name>
    <name type="synonym">Eumeta japonica</name>
    <dbReference type="NCBI Taxonomy" id="151549"/>
    <lineage>
        <taxon>Eukaryota</taxon>
        <taxon>Metazoa</taxon>
        <taxon>Ecdysozoa</taxon>
        <taxon>Arthropoda</taxon>
        <taxon>Hexapoda</taxon>
        <taxon>Insecta</taxon>
        <taxon>Pterygota</taxon>
        <taxon>Neoptera</taxon>
        <taxon>Endopterygota</taxon>
        <taxon>Lepidoptera</taxon>
        <taxon>Glossata</taxon>
        <taxon>Ditrysia</taxon>
        <taxon>Tineoidea</taxon>
        <taxon>Psychidae</taxon>
        <taxon>Oiketicinae</taxon>
        <taxon>Eumeta</taxon>
    </lineage>
</organism>
<evidence type="ECO:0000259" key="1">
    <source>
        <dbReference type="PROSITE" id="PS50304"/>
    </source>
</evidence>
<dbReference type="InterPro" id="IPR035437">
    <property type="entry name" value="SNase_OB-fold_sf"/>
</dbReference>
<keyword evidence="3" id="KW-1185">Reference proteome</keyword>
<protein>
    <submittedName>
        <fullName evidence="2">Tudor domain-containing protein 5</fullName>
    </submittedName>
</protein>
<dbReference type="PANTHER" id="PTHR22948">
    <property type="entry name" value="TUDOR DOMAIN CONTAINING PROTEIN"/>
    <property type="match status" value="1"/>
</dbReference>
<comment type="caution">
    <text evidence="2">The sequence shown here is derived from an EMBL/GenBank/DDBJ whole genome shotgun (WGS) entry which is preliminary data.</text>
</comment>
<dbReference type="SUPFAM" id="SSF63748">
    <property type="entry name" value="Tudor/PWWP/MBT"/>
    <property type="match status" value="1"/>
</dbReference>
<gene>
    <name evidence="2" type="primary">TDRD5</name>
    <name evidence="2" type="ORF">EVAR_44955_1</name>
</gene>
<name>A0A4C1W6L5_EUMVA</name>
<dbReference type="Proteomes" id="UP000299102">
    <property type="component" value="Unassembled WGS sequence"/>
</dbReference>
<dbReference type="STRING" id="151549.A0A4C1W6L5"/>
<dbReference type="InterPro" id="IPR050621">
    <property type="entry name" value="Tudor_domain_containing"/>
</dbReference>
<sequence>MASLQIECPKLTESEHPTKPASGELYTVFYDKDRSWYRVVVAGVVSADMVSVYFCDYGDLAVFPADALRPVPSRTPLARTLPPQAIKARLFDIKPLHKDWTVEDCLRFQELCVEQQFVGVCKKVERDPLNPTEPLLTLELIDTSTDDDIYLNKLLVAEGRARLEFAP</sequence>
<evidence type="ECO:0000313" key="2">
    <source>
        <dbReference type="EMBL" id="GBP45727.1"/>
    </source>
</evidence>
<reference evidence="2 3" key="1">
    <citation type="journal article" date="2019" name="Commun. Biol.">
        <title>The bagworm genome reveals a unique fibroin gene that provides high tensile strength.</title>
        <authorList>
            <person name="Kono N."/>
            <person name="Nakamura H."/>
            <person name="Ohtoshi R."/>
            <person name="Tomita M."/>
            <person name="Numata K."/>
            <person name="Arakawa K."/>
        </authorList>
    </citation>
    <scope>NUCLEOTIDE SEQUENCE [LARGE SCALE GENOMIC DNA]</scope>
</reference>
<dbReference type="OrthoDB" id="10034606at2759"/>
<dbReference type="Gene3D" id="2.30.30.140">
    <property type="match status" value="1"/>
</dbReference>
<dbReference type="InterPro" id="IPR002999">
    <property type="entry name" value="Tudor"/>
</dbReference>
<dbReference type="AlphaFoldDB" id="A0A4C1W6L5"/>
<dbReference type="GO" id="GO:0005737">
    <property type="term" value="C:cytoplasm"/>
    <property type="evidence" value="ECO:0007669"/>
    <property type="project" value="UniProtKB-ARBA"/>
</dbReference>
<accession>A0A4C1W6L5</accession>
<dbReference type="Gene3D" id="2.40.50.90">
    <property type="match status" value="1"/>
</dbReference>
<dbReference type="Pfam" id="PF00567">
    <property type="entry name" value="TUDOR"/>
    <property type="match status" value="1"/>
</dbReference>
<feature type="domain" description="Tudor" evidence="1">
    <location>
        <begin position="19"/>
        <end position="78"/>
    </location>
</feature>
<proteinExistence type="predicted"/>